<dbReference type="EMBL" id="QTJV01000012">
    <property type="protein sequence ID" value="RFM31905.1"/>
    <property type="molecule type" value="Genomic_DNA"/>
</dbReference>
<protein>
    <submittedName>
        <fullName evidence="1">Uncharacterized protein</fullName>
    </submittedName>
</protein>
<gene>
    <name evidence="1" type="ORF">DXN04_27515</name>
</gene>
<dbReference type="Proteomes" id="UP000261174">
    <property type="component" value="Unassembled WGS sequence"/>
</dbReference>
<keyword evidence="2" id="KW-1185">Reference proteome</keyword>
<dbReference type="RefSeq" id="WP_116856613.1">
    <property type="nucleotide sequence ID" value="NZ_QTJV01000012.1"/>
</dbReference>
<accession>A0A3E1NVC5</accession>
<evidence type="ECO:0000313" key="2">
    <source>
        <dbReference type="Proteomes" id="UP000261174"/>
    </source>
</evidence>
<evidence type="ECO:0000313" key="1">
    <source>
        <dbReference type="EMBL" id="RFM31905.1"/>
    </source>
</evidence>
<sequence>MQQSTTLEHPAEIVAFLTDVVGKEKIKDIRFGYRLQNDEPAIKFKITLRFPYNMFGKKKIEELVEEQTRYLRLAAELPARLLFSVV</sequence>
<dbReference type="AlphaFoldDB" id="A0A3E1NVC5"/>
<name>A0A3E1NVC5_9BACT</name>
<organism evidence="1 2">
    <name type="scientific">Chitinophaga silvisoli</name>
    <dbReference type="NCBI Taxonomy" id="2291814"/>
    <lineage>
        <taxon>Bacteria</taxon>
        <taxon>Pseudomonadati</taxon>
        <taxon>Bacteroidota</taxon>
        <taxon>Chitinophagia</taxon>
        <taxon>Chitinophagales</taxon>
        <taxon>Chitinophagaceae</taxon>
        <taxon>Chitinophaga</taxon>
    </lineage>
</organism>
<dbReference type="OrthoDB" id="674949at2"/>
<comment type="caution">
    <text evidence="1">The sequence shown here is derived from an EMBL/GenBank/DDBJ whole genome shotgun (WGS) entry which is preliminary data.</text>
</comment>
<proteinExistence type="predicted"/>
<reference evidence="1 2" key="1">
    <citation type="submission" date="2018-08" db="EMBL/GenBank/DDBJ databases">
        <title>Chitinophaga sp. K20C18050901, a novel bacterium isolated from forest soil.</title>
        <authorList>
            <person name="Wang C."/>
        </authorList>
    </citation>
    <scope>NUCLEOTIDE SEQUENCE [LARGE SCALE GENOMIC DNA]</scope>
    <source>
        <strain evidence="1 2">K20C18050901</strain>
    </source>
</reference>